<dbReference type="AlphaFoldDB" id="A0A109JDV5"/>
<proteinExistence type="predicted"/>
<organism evidence="1 2">
    <name type="scientific">Rhizobium altiplani</name>
    <dbReference type="NCBI Taxonomy" id="1864509"/>
    <lineage>
        <taxon>Bacteria</taxon>
        <taxon>Pseudomonadati</taxon>
        <taxon>Pseudomonadota</taxon>
        <taxon>Alphaproteobacteria</taxon>
        <taxon>Hyphomicrobiales</taxon>
        <taxon>Rhizobiaceae</taxon>
        <taxon>Rhizobium/Agrobacterium group</taxon>
        <taxon>Rhizobium</taxon>
    </lineage>
</organism>
<evidence type="ECO:0000313" key="1">
    <source>
        <dbReference type="EMBL" id="KWV47093.1"/>
    </source>
</evidence>
<reference evidence="1 2" key="1">
    <citation type="submission" date="2015-11" db="EMBL/GenBank/DDBJ databases">
        <title>Draft Genome Sequence of the Strain BR 10423 (Rhizobium sp.) isolated from nodules of Mimosa pudica.</title>
        <authorList>
            <person name="Barauna A.C."/>
            <person name="Zilli J.E."/>
            <person name="Simoes-Araujo J.L."/>
            <person name="Reis V.M."/>
            <person name="James E.K."/>
            <person name="Reis F.B.Jr."/>
            <person name="Rouws L.F."/>
            <person name="Passos S.R."/>
            <person name="Gois S.R."/>
        </authorList>
    </citation>
    <scope>NUCLEOTIDE SEQUENCE [LARGE SCALE GENOMIC DNA]</scope>
    <source>
        <strain evidence="1 2">BR10423</strain>
    </source>
</reference>
<keyword evidence="2" id="KW-1185">Reference proteome</keyword>
<dbReference type="Proteomes" id="UP000068164">
    <property type="component" value="Unassembled WGS sequence"/>
</dbReference>
<sequence>MLLRLPASQREAVRLAANGRPLLDEMLGAYEEACLALERFRKEASAELTLVDEYEELCVELEGDVMREVFGARR</sequence>
<evidence type="ECO:0000313" key="2">
    <source>
        <dbReference type="Proteomes" id="UP000068164"/>
    </source>
</evidence>
<protein>
    <submittedName>
        <fullName evidence="1">Uncharacterized protein</fullName>
    </submittedName>
</protein>
<name>A0A109JDV5_9HYPH</name>
<accession>A0A109JDV5</accession>
<dbReference type="EMBL" id="LNCD01000105">
    <property type="protein sequence ID" value="KWV47093.1"/>
    <property type="molecule type" value="Genomic_DNA"/>
</dbReference>
<comment type="caution">
    <text evidence="1">The sequence shown here is derived from an EMBL/GenBank/DDBJ whole genome shotgun (WGS) entry which is preliminary data.</text>
</comment>
<gene>
    <name evidence="1" type="ORF">AS026_14005</name>
</gene>